<evidence type="ECO:0000313" key="4">
    <source>
        <dbReference type="Proteomes" id="UP000680750"/>
    </source>
</evidence>
<dbReference type="Gene3D" id="3.50.50.60">
    <property type="entry name" value="FAD/NAD(P)-binding domain"/>
    <property type="match status" value="1"/>
</dbReference>
<dbReference type="GO" id="GO:0016491">
    <property type="term" value="F:oxidoreductase activity"/>
    <property type="evidence" value="ECO:0007669"/>
    <property type="project" value="UniProtKB-KW"/>
</dbReference>
<dbReference type="KEGG" id="aser:Asera_19640"/>
<dbReference type="EMBL" id="AP023354">
    <property type="protein sequence ID" value="BCJ27856.1"/>
    <property type="molecule type" value="Genomic_DNA"/>
</dbReference>
<feature type="domain" description="FAD dependent oxidoreductase" evidence="2">
    <location>
        <begin position="12"/>
        <end position="359"/>
    </location>
</feature>
<reference evidence="3" key="1">
    <citation type="submission" date="2020-08" db="EMBL/GenBank/DDBJ databases">
        <title>Whole genome shotgun sequence of Actinocatenispora sera NBRC 101916.</title>
        <authorList>
            <person name="Komaki H."/>
            <person name="Tamura T."/>
        </authorList>
    </citation>
    <scope>NUCLEOTIDE SEQUENCE</scope>
    <source>
        <strain evidence="3">NBRC 101916</strain>
    </source>
</reference>
<organism evidence="3 4">
    <name type="scientific">Actinocatenispora sera</name>
    <dbReference type="NCBI Taxonomy" id="390989"/>
    <lineage>
        <taxon>Bacteria</taxon>
        <taxon>Bacillati</taxon>
        <taxon>Actinomycetota</taxon>
        <taxon>Actinomycetes</taxon>
        <taxon>Micromonosporales</taxon>
        <taxon>Micromonosporaceae</taxon>
        <taxon>Actinocatenispora</taxon>
    </lineage>
</organism>
<protein>
    <submittedName>
        <fullName evidence="3">Glycine oxidase ThiO</fullName>
    </submittedName>
</protein>
<name>A0A810L017_9ACTN</name>
<dbReference type="Proteomes" id="UP000680750">
    <property type="component" value="Chromosome"/>
</dbReference>
<keyword evidence="4" id="KW-1185">Reference proteome</keyword>
<dbReference type="InterPro" id="IPR006076">
    <property type="entry name" value="FAD-dep_OxRdtase"/>
</dbReference>
<dbReference type="PANTHER" id="PTHR13847">
    <property type="entry name" value="SARCOSINE DEHYDROGENASE-RELATED"/>
    <property type="match status" value="1"/>
</dbReference>
<accession>A0A810L017</accession>
<dbReference type="SUPFAM" id="SSF54373">
    <property type="entry name" value="FAD-linked reductases, C-terminal domain"/>
    <property type="match status" value="1"/>
</dbReference>
<dbReference type="PANTHER" id="PTHR13847:SF289">
    <property type="entry name" value="GLYCINE OXIDASE"/>
    <property type="match status" value="1"/>
</dbReference>
<dbReference type="Gene3D" id="3.30.9.10">
    <property type="entry name" value="D-Amino Acid Oxidase, subunit A, domain 2"/>
    <property type="match status" value="1"/>
</dbReference>
<keyword evidence="1" id="KW-0560">Oxidoreductase</keyword>
<dbReference type="SUPFAM" id="SSF51905">
    <property type="entry name" value="FAD/NAD(P)-binding domain"/>
    <property type="match status" value="1"/>
</dbReference>
<dbReference type="Pfam" id="PF01266">
    <property type="entry name" value="DAO"/>
    <property type="match status" value="1"/>
</dbReference>
<sequence length="395" mass="40565">MTTERVDRVSGDVVVVGGGLVGLAAAWRIAGHGGRVTVVERDAPVRFTSRAAAAMIAPVGYREPADDAFLRLRLDAQREWTPFAAELVEQTGIDPAYRRIGSLVAATDKDGLARVVALREFHAELGIESSLVDAAGAARLEPELRGALGGLQVPGEGCVDPEAAGRALVAGIHARGGTVWSGAGVAELCGDATRISGVRLVDGSVLAADVVLVAAGAASCALPGVPESARFPLRAVKGQSVLVADRPGDPLVRTVLRAGINVVPRGDGRLMIAGTVEDGAAPGDRNTVLGAYQVLQRAIAAVPALAGCDVDTWCVGQRPVAPDDAPVLGPSGVPGLWWSTGHSYYGILLSALTGRLVADALAGDAAATVRIGQFTVDRFAAGAPRYTSLDHDRHA</sequence>
<dbReference type="GO" id="GO:0005737">
    <property type="term" value="C:cytoplasm"/>
    <property type="evidence" value="ECO:0007669"/>
    <property type="project" value="TreeGrafter"/>
</dbReference>
<evidence type="ECO:0000259" key="2">
    <source>
        <dbReference type="Pfam" id="PF01266"/>
    </source>
</evidence>
<gene>
    <name evidence="3" type="ORF">Asera_19640</name>
</gene>
<evidence type="ECO:0000313" key="3">
    <source>
        <dbReference type="EMBL" id="BCJ27856.1"/>
    </source>
</evidence>
<evidence type="ECO:0000256" key="1">
    <source>
        <dbReference type="ARBA" id="ARBA00023002"/>
    </source>
</evidence>
<dbReference type="AlphaFoldDB" id="A0A810L017"/>
<dbReference type="InterPro" id="IPR036188">
    <property type="entry name" value="FAD/NAD-bd_sf"/>
</dbReference>
<proteinExistence type="predicted"/>